<reference evidence="1" key="3">
    <citation type="submission" date="2022-06" db="UniProtKB">
        <authorList>
            <consortium name="EnsemblPlants"/>
        </authorList>
    </citation>
    <scope>IDENTIFICATION</scope>
</reference>
<keyword evidence="2" id="KW-1185">Reference proteome</keyword>
<accession>A0A8R7QLU5</accession>
<reference evidence="2" key="1">
    <citation type="journal article" date="2013" name="Nature">
        <title>Draft genome of the wheat A-genome progenitor Triticum urartu.</title>
        <authorList>
            <person name="Ling H.Q."/>
            <person name="Zhao S."/>
            <person name="Liu D."/>
            <person name="Wang J."/>
            <person name="Sun H."/>
            <person name="Zhang C."/>
            <person name="Fan H."/>
            <person name="Li D."/>
            <person name="Dong L."/>
            <person name="Tao Y."/>
            <person name="Gao C."/>
            <person name="Wu H."/>
            <person name="Li Y."/>
            <person name="Cui Y."/>
            <person name="Guo X."/>
            <person name="Zheng S."/>
            <person name="Wang B."/>
            <person name="Yu K."/>
            <person name="Liang Q."/>
            <person name="Yang W."/>
            <person name="Lou X."/>
            <person name="Chen J."/>
            <person name="Feng M."/>
            <person name="Jian J."/>
            <person name="Zhang X."/>
            <person name="Luo G."/>
            <person name="Jiang Y."/>
            <person name="Liu J."/>
            <person name="Wang Z."/>
            <person name="Sha Y."/>
            <person name="Zhang B."/>
            <person name="Wu H."/>
            <person name="Tang D."/>
            <person name="Shen Q."/>
            <person name="Xue P."/>
            <person name="Zou S."/>
            <person name="Wang X."/>
            <person name="Liu X."/>
            <person name="Wang F."/>
            <person name="Yang Y."/>
            <person name="An X."/>
            <person name="Dong Z."/>
            <person name="Zhang K."/>
            <person name="Zhang X."/>
            <person name="Luo M.C."/>
            <person name="Dvorak J."/>
            <person name="Tong Y."/>
            <person name="Wang J."/>
            <person name="Yang H."/>
            <person name="Li Z."/>
            <person name="Wang D."/>
            <person name="Zhang A."/>
            <person name="Wang J."/>
        </authorList>
    </citation>
    <scope>NUCLEOTIDE SEQUENCE</scope>
    <source>
        <strain evidence="2">cv. G1812</strain>
    </source>
</reference>
<dbReference type="EnsemblPlants" id="TuG1812G0500005126.01.T01">
    <property type="protein sequence ID" value="TuG1812G0500005126.01.T01"/>
    <property type="gene ID" value="TuG1812G0500005126.01"/>
</dbReference>
<protein>
    <submittedName>
        <fullName evidence="1">Uncharacterized protein</fullName>
    </submittedName>
</protein>
<evidence type="ECO:0000313" key="2">
    <source>
        <dbReference type="Proteomes" id="UP000015106"/>
    </source>
</evidence>
<sequence length="59" mass="6434">MSLRIAGKELIGSHFVSTLGAKGFVGRRRLSSRAAMSKMPGVTKHHWMPFVFVCSAAND</sequence>
<dbReference type="Proteomes" id="UP000015106">
    <property type="component" value="Chromosome 5"/>
</dbReference>
<dbReference type="Gramene" id="TuG1812G0500005126.01.T01">
    <property type="protein sequence ID" value="TuG1812G0500005126.01.T01"/>
    <property type="gene ID" value="TuG1812G0500005126.01"/>
</dbReference>
<organism evidence="1 2">
    <name type="scientific">Triticum urartu</name>
    <name type="common">Red wild einkorn</name>
    <name type="synonym">Crithodium urartu</name>
    <dbReference type="NCBI Taxonomy" id="4572"/>
    <lineage>
        <taxon>Eukaryota</taxon>
        <taxon>Viridiplantae</taxon>
        <taxon>Streptophyta</taxon>
        <taxon>Embryophyta</taxon>
        <taxon>Tracheophyta</taxon>
        <taxon>Spermatophyta</taxon>
        <taxon>Magnoliopsida</taxon>
        <taxon>Liliopsida</taxon>
        <taxon>Poales</taxon>
        <taxon>Poaceae</taxon>
        <taxon>BOP clade</taxon>
        <taxon>Pooideae</taxon>
        <taxon>Triticodae</taxon>
        <taxon>Triticeae</taxon>
        <taxon>Triticinae</taxon>
        <taxon>Triticum</taxon>
    </lineage>
</organism>
<evidence type="ECO:0000313" key="1">
    <source>
        <dbReference type="EnsemblPlants" id="TuG1812G0500005126.01.T01"/>
    </source>
</evidence>
<reference evidence="1" key="2">
    <citation type="submission" date="2018-03" db="EMBL/GenBank/DDBJ databases">
        <title>The Triticum urartu genome reveals the dynamic nature of wheat genome evolution.</title>
        <authorList>
            <person name="Ling H."/>
            <person name="Ma B."/>
            <person name="Shi X."/>
            <person name="Liu H."/>
            <person name="Dong L."/>
            <person name="Sun H."/>
            <person name="Cao Y."/>
            <person name="Gao Q."/>
            <person name="Zheng S."/>
            <person name="Li Y."/>
            <person name="Yu Y."/>
            <person name="Du H."/>
            <person name="Qi M."/>
            <person name="Li Y."/>
            <person name="Yu H."/>
            <person name="Cui Y."/>
            <person name="Wang N."/>
            <person name="Chen C."/>
            <person name="Wu H."/>
            <person name="Zhao Y."/>
            <person name="Zhang J."/>
            <person name="Li Y."/>
            <person name="Zhou W."/>
            <person name="Zhang B."/>
            <person name="Hu W."/>
            <person name="Eijk M."/>
            <person name="Tang J."/>
            <person name="Witsenboer H."/>
            <person name="Zhao S."/>
            <person name="Li Z."/>
            <person name="Zhang A."/>
            <person name="Wang D."/>
            <person name="Liang C."/>
        </authorList>
    </citation>
    <scope>NUCLEOTIDE SEQUENCE [LARGE SCALE GENOMIC DNA]</scope>
    <source>
        <strain evidence="1">cv. G1812</strain>
    </source>
</reference>
<proteinExistence type="predicted"/>
<name>A0A8R7QLU5_TRIUA</name>
<dbReference type="AlphaFoldDB" id="A0A8R7QLU5"/>